<dbReference type="PANTHER" id="PTHR37023:SF1">
    <property type="entry name" value="ISSOD25 TRANSPOSASE TNPA_ISSOD25"/>
    <property type="match status" value="1"/>
</dbReference>
<organism evidence="4">
    <name type="scientific">Escherichia coli</name>
    <dbReference type="NCBI Taxonomy" id="562"/>
    <lineage>
        <taxon>Bacteria</taxon>
        <taxon>Pseudomonadati</taxon>
        <taxon>Pseudomonadota</taxon>
        <taxon>Gammaproteobacteria</taxon>
        <taxon>Enterobacterales</taxon>
        <taxon>Enterobacteriaceae</taxon>
        <taxon>Escherichia</taxon>
    </lineage>
</organism>
<dbReference type="GO" id="GO:0006313">
    <property type="term" value="P:DNA transposition"/>
    <property type="evidence" value="ECO:0007669"/>
    <property type="project" value="InterPro"/>
</dbReference>
<dbReference type="EMBL" id="AP018363">
    <property type="protein sequence ID" value="BBG40596.1"/>
    <property type="molecule type" value="Genomic_DNA"/>
</dbReference>
<accession>A0A387KZQ9</accession>
<evidence type="ECO:0000313" key="3">
    <source>
        <dbReference type="EMBL" id="BBG40475.1"/>
    </source>
</evidence>
<dbReference type="InterPro" id="IPR026889">
    <property type="entry name" value="Zn_Tnp"/>
</dbReference>
<sequence length="371" mass="42135">MDKLTLQKLFRAQLAEAAPALNIPLYQLKAAQAISGCRTEAMGSHGQYCSNGHLCGVFYNSCRHRGCPQCQYTAKERWLAQWSARLLNVQHHHWIFTVPHELLGLWRYNREWFQEQMYLAVSKTLKQLSRAGGHLGAQPGYLLALHTWGRNLSEHPHIHCLITHGGVSDSGKWLSPKRAIMFPVKVMRRLFRGKFLAATKQALANNALTFPPDQQTTELMNLSNKLGRIDWQVYACAPYAHGVGVAKYLARYMRGGAINNKQLIAVKNNMITFKYKSHQTKKTERQQVSLPNFTRMVLKHLPLKGKPTIRYYGIYHPTVVEKLNVARAQCKQAQFITAQLPTWQAMLNKLGIRLICPICGVTERIAAAPLK</sequence>
<reference evidence="3" key="2">
    <citation type="submission" date="2017-09" db="EMBL/GenBank/DDBJ databases">
        <title>pA56-1S, complete plasmid sequence.</title>
        <authorList>
            <person name="Segawa T."/>
            <person name="Sekizuka T."/>
            <person name="Yamashita A."/>
            <person name="Suzuki S."/>
            <person name="Matsui M."/>
            <person name="Kuroda M."/>
        </authorList>
    </citation>
    <scope>NUCLEOTIDE SEQUENCE</scope>
    <source>
        <strain evidence="3">A56-1S</strain>
        <plasmid evidence="3">pA56-1S</plasmid>
    </source>
</reference>
<dbReference type="Pfam" id="PF14319">
    <property type="entry name" value="Zn_Tnp_IS91"/>
    <property type="match status" value="1"/>
</dbReference>
<dbReference type="Pfam" id="PF04986">
    <property type="entry name" value="Y2_Tnp"/>
    <property type="match status" value="1"/>
</dbReference>
<dbReference type="InterPro" id="IPR007069">
    <property type="entry name" value="Transposase_32"/>
</dbReference>
<geneLocation type="plasmid" evidence="3">
    <name>pA56-1S</name>
</geneLocation>
<evidence type="ECO:0000259" key="1">
    <source>
        <dbReference type="Pfam" id="PF04986"/>
    </source>
</evidence>
<geneLocation type="plasmid" evidence="4">
    <name>pA56-1R</name>
</geneLocation>
<evidence type="ECO:0000259" key="2">
    <source>
        <dbReference type="Pfam" id="PF14319"/>
    </source>
</evidence>
<evidence type="ECO:0000313" key="4">
    <source>
        <dbReference type="EMBL" id="BBG40596.1"/>
    </source>
</evidence>
<dbReference type="EMBL" id="AP018362">
    <property type="protein sequence ID" value="BBG40475.1"/>
    <property type="molecule type" value="Genomic_DNA"/>
</dbReference>
<dbReference type="PANTHER" id="PTHR37023">
    <property type="entry name" value="TRANSPOSASE"/>
    <property type="match status" value="1"/>
</dbReference>
<dbReference type="GO" id="GO:0003677">
    <property type="term" value="F:DNA binding"/>
    <property type="evidence" value="ECO:0007669"/>
    <property type="project" value="InterPro"/>
</dbReference>
<proteinExistence type="predicted"/>
<protein>
    <submittedName>
        <fullName evidence="4">Transposase</fullName>
    </submittedName>
</protein>
<dbReference type="AlphaFoldDB" id="A0A387KZQ9"/>
<name>A0A387KZQ9_ECOLX</name>
<keyword evidence="4" id="KW-0614">Plasmid</keyword>
<dbReference type="GO" id="GO:0004803">
    <property type="term" value="F:transposase activity"/>
    <property type="evidence" value="ECO:0007669"/>
    <property type="project" value="InterPro"/>
</dbReference>
<reference evidence="4" key="1">
    <citation type="submission" date="2017-09" db="EMBL/GenBank/DDBJ databases">
        <title>pA56-1R, complete plasmid sequence.</title>
        <authorList>
            <person name="Segawa T."/>
            <person name="Sekizuka T."/>
            <person name="Yamashita A."/>
            <person name="Suzuki S."/>
            <person name="Matsui M."/>
            <person name="Kuroda M."/>
        </authorList>
    </citation>
    <scope>NUCLEOTIDE SEQUENCE</scope>
    <source>
        <strain evidence="4">A56-1R</strain>
        <plasmid evidence="4">pA56-1R</plasmid>
    </source>
</reference>
<feature type="domain" description="Transposase IS801/IS1294" evidence="1">
    <location>
        <begin position="140"/>
        <end position="316"/>
    </location>
</feature>
<feature type="domain" description="Transposase zinc-binding" evidence="2">
    <location>
        <begin position="21"/>
        <end position="98"/>
    </location>
</feature>
<gene>
    <name evidence="4" type="primary">tnp</name>
</gene>
<dbReference type="RefSeq" id="WP_032492616.1">
    <property type="nucleotide sequence ID" value="NZ_AP018362.1"/>
</dbReference>